<dbReference type="Pfam" id="PF13305">
    <property type="entry name" value="TetR_C_33"/>
    <property type="match status" value="1"/>
</dbReference>
<dbReference type="InterPro" id="IPR025996">
    <property type="entry name" value="MT1864/Rv1816-like_C"/>
</dbReference>
<dbReference type="InterPro" id="IPR050109">
    <property type="entry name" value="HTH-type_TetR-like_transc_reg"/>
</dbReference>
<reference evidence="7" key="1">
    <citation type="submission" date="2020-06" db="EMBL/GenBank/DDBJ databases">
        <title>A novel thermopfilic bacterium from Erzurum, Turkey.</title>
        <authorList>
            <person name="Adiguzel A."/>
            <person name="Ay H."/>
            <person name="Baltaci M.O."/>
        </authorList>
    </citation>
    <scope>NUCLEOTIDE SEQUENCE</scope>
    <source>
        <strain evidence="7">P2</strain>
    </source>
</reference>
<evidence type="ECO:0000313" key="7">
    <source>
        <dbReference type="EMBL" id="NSL51563.1"/>
    </source>
</evidence>
<evidence type="ECO:0000256" key="1">
    <source>
        <dbReference type="ARBA" id="ARBA00023015"/>
    </source>
</evidence>
<keyword evidence="2 4" id="KW-0238">DNA-binding</keyword>
<dbReference type="PRINTS" id="PR00455">
    <property type="entry name" value="HTHTETR"/>
</dbReference>
<dbReference type="PROSITE" id="PS50977">
    <property type="entry name" value="HTH_TETR_2"/>
    <property type="match status" value="1"/>
</dbReference>
<evidence type="ECO:0000259" key="6">
    <source>
        <dbReference type="PROSITE" id="PS50977"/>
    </source>
</evidence>
<accession>A0A8J8KC04</accession>
<feature type="DNA-binding region" description="H-T-H motif" evidence="4">
    <location>
        <begin position="48"/>
        <end position="67"/>
    </location>
</feature>
<gene>
    <name evidence="7" type="ORF">HR057_07240</name>
</gene>
<dbReference type="PANTHER" id="PTHR30055">
    <property type="entry name" value="HTH-TYPE TRANSCRIPTIONAL REGULATOR RUTR"/>
    <property type="match status" value="1"/>
</dbReference>
<evidence type="ECO:0000256" key="5">
    <source>
        <dbReference type="SAM" id="MobiDB-lite"/>
    </source>
</evidence>
<name>A0A8J8KC04_9BACI</name>
<feature type="region of interest" description="Disordered" evidence="5">
    <location>
        <begin position="1"/>
        <end position="23"/>
    </location>
</feature>
<dbReference type="InterPro" id="IPR001647">
    <property type="entry name" value="HTH_TetR"/>
</dbReference>
<feature type="domain" description="HTH tetR-type" evidence="6">
    <location>
        <begin position="25"/>
        <end position="85"/>
    </location>
</feature>
<sequence length="214" mass="24520">MNNPINSDNKTSRLFGRRRKGDQKEQMRQLMLNAASELFIEQGYNAFSMRKLAEKIGYAPATLYLYFTDKDQLLFCVVDDAFTRFRNDLAQAAESVSDPWERLGRIGDAYIRFGLTHPAYYQLMFMWRVDYLLQARHGEEAPRMEAFQVLLDAVKYAQNLGAIKSGEAQAYSDLLWATMHGIVALAIQIPAFSEERIAKLTAQAKEMLYLALKP</sequence>
<dbReference type="EMBL" id="JABTTE010000007">
    <property type="protein sequence ID" value="NSL51563.1"/>
    <property type="molecule type" value="Genomic_DNA"/>
</dbReference>
<dbReference type="SUPFAM" id="SSF46689">
    <property type="entry name" value="Homeodomain-like"/>
    <property type="match status" value="1"/>
</dbReference>
<dbReference type="InterPro" id="IPR009057">
    <property type="entry name" value="Homeodomain-like_sf"/>
</dbReference>
<keyword evidence="8" id="KW-1185">Reference proteome</keyword>
<dbReference type="GO" id="GO:0000976">
    <property type="term" value="F:transcription cis-regulatory region binding"/>
    <property type="evidence" value="ECO:0007669"/>
    <property type="project" value="TreeGrafter"/>
</dbReference>
<keyword evidence="1" id="KW-0805">Transcription regulation</keyword>
<dbReference type="SUPFAM" id="SSF48498">
    <property type="entry name" value="Tetracyclin repressor-like, C-terminal domain"/>
    <property type="match status" value="1"/>
</dbReference>
<organism evidence="7 8">
    <name type="scientific">Calidifontibacillus erzurumensis</name>
    <dbReference type="NCBI Taxonomy" id="2741433"/>
    <lineage>
        <taxon>Bacteria</taxon>
        <taxon>Bacillati</taxon>
        <taxon>Bacillota</taxon>
        <taxon>Bacilli</taxon>
        <taxon>Bacillales</taxon>
        <taxon>Bacillaceae</taxon>
        <taxon>Calidifontibacillus/Schinkia group</taxon>
        <taxon>Calidifontibacillus</taxon>
    </lineage>
</organism>
<dbReference type="AlphaFoldDB" id="A0A8J8KC04"/>
<dbReference type="PANTHER" id="PTHR30055:SF212">
    <property type="entry name" value="TETR-FAMILY FAMILY TRANSCRIPTIONAL REGULATOR"/>
    <property type="match status" value="1"/>
</dbReference>
<dbReference type="RefSeq" id="WP_173730770.1">
    <property type="nucleotide sequence ID" value="NZ_JABTTE010000007.1"/>
</dbReference>
<dbReference type="Proteomes" id="UP000625804">
    <property type="component" value="Unassembled WGS sequence"/>
</dbReference>
<dbReference type="GO" id="GO:0003700">
    <property type="term" value="F:DNA-binding transcription factor activity"/>
    <property type="evidence" value="ECO:0007669"/>
    <property type="project" value="TreeGrafter"/>
</dbReference>
<dbReference type="Gene3D" id="1.10.357.10">
    <property type="entry name" value="Tetracycline Repressor, domain 2"/>
    <property type="match status" value="1"/>
</dbReference>
<dbReference type="Pfam" id="PF00440">
    <property type="entry name" value="TetR_N"/>
    <property type="match status" value="1"/>
</dbReference>
<proteinExistence type="predicted"/>
<evidence type="ECO:0000256" key="3">
    <source>
        <dbReference type="ARBA" id="ARBA00023163"/>
    </source>
</evidence>
<evidence type="ECO:0000256" key="2">
    <source>
        <dbReference type="ARBA" id="ARBA00023125"/>
    </source>
</evidence>
<dbReference type="InterPro" id="IPR036271">
    <property type="entry name" value="Tet_transcr_reg_TetR-rel_C_sf"/>
</dbReference>
<comment type="caution">
    <text evidence="7">The sequence shown here is derived from an EMBL/GenBank/DDBJ whole genome shotgun (WGS) entry which is preliminary data.</text>
</comment>
<evidence type="ECO:0000256" key="4">
    <source>
        <dbReference type="PROSITE-ProRule" id="PRU00335"/>
    </source>
</evidence>
<evidence type="ECO:0000313" key="8">
    <source>
        <dbReference type="Proteomes" id="UP000625804"/>
    </source>
</evidence>
<keyword evidence="3" id="KW-0804">Transcription</keyword>
<protein>
    <submittedName>
        <fullName evidence="7">TetR/AcrR family transcriptional regulator</fullName>
    </submittedName>
</protein>